<dbReference type="Proteomes" id="UP001157069">
    <property type="component" value="Unassembled WGS sequence"/>
</dbReference>
<reference evidence="3" key="1">
    <citation type="journal article" date="2019" name="Int. J. Syst. Evol. Microbiol.">
        <title>The Global Catalogue of Microorganisms (GCM) 10K type strain sequencing project: providing services to taxonomists for standard genome sequencing and annotation.</title>
        <authorList>
            <consortium name="The Broad Institute Genomics Platform"/>
            <consortium name="The Broad Institute Genome Sequencing Center for Infectious Disease"/>
            <person name="Wu L."/>
            <person name="Ma J."/>
        </authorList>
    </citation>
    <scope>NUCLEOTIDE SEQUENCE [LARGE SCALE GENOMIC DNA]</scope>
    <source>
        <strain evidence="3">NBRC 108755</strain>
    </source>
</reference>
<comment type="caution">
    <text evidence="2">The sequence shown here is derived from an EMBL/GenBank/DDBJ whole genome shotgun (WGS) entry which is preliminary data.</text>
</comment>
<evidence type="ECO:0000313" key="3">
    <source>
        <dbReference type="Proteomes" id="UP001157069"/>
    </source>
</evidence>
<proteinExistence type="predicted"/>
<evidence type="ECO:0000256" key="1">
    <source>
        <dbReference type="SAM" id="MobiDB-lite"/>
    </source>
</evidence>
<evidence type="ECO:0000313" key="2">
    <source>
        <dbReference type="EMBL" id="GMA89946.1"/>
    </source>
</evidence>
<sequence>MLGIDHLNAIPALARLDLSRVREMPDWRDLERLQVPMVTLEASTALNADQARSLSSGRPGWVLDPGAPATE</sequence>
<feature type="region of interest" description="Disordered" evidence="1">
    <location>
        <begin position="48"/>
        <end position="71"/>
    </location>
</feature>
<gene>
    <name evidence="2" type="ORF">GCM10025869_04750</name>
</gene>
<dbReference type="EMBL" id="BSVA01000001">
    <property type="protein sequence ID" value="GMA89946.1"/>
    <property type="molecule type" value="Genomic_DNA"/>
</dbReference>
<protein>
    <submittedName>
        <fullName evidence="2">Uncharacterized protein</fullName>
    </submittedName>
</protein>
<keyword evidence="3" id="KW-1185">Reference proteome</keyword>
<accession>A0ABQ6JTD6</accession>
<organism evidence="2 3">
    <name type="scientific">Homoserinibacter gongjuensis</name>
    <dbReference type="NCBI Taxonomy" id="1162968"/>
    <lineage>
        <taxon>Bacteria</taxon>
        <taxon>Bacillati</taxon>
        <taxon>Actinomycetota</taxon>
        <taxon>Actinomycetes</taxon>
        <taxon>Micrococcales</taxon>
        <taxon>Microbacteriaceae</taxon>
        <taxon>Homoserinibacter</taxon>
    </lineage>
</organism>
<name>A0ABQ6JTD6_9MICO</name>